<reference evidence="1 2" key="1">
    <citation type="submission" date="2020-04" db="EMBL/GenBank/DDBJ databases">
        <title>Flammeovirga sp. SR4, a novel species isolated from seawater.</title>
        <authorList>
            <person name="Wang X."/>
        </authorList>
    </citation>
    <scope>NUCLEOTIDE SEQUENCE [LARGE SCALE GENOMIC DNA]</scope>
    <source>
        <strain evidence="1 2">ATCC 23126</strain>
    </source>
</reference>
<dbReference type="Proteomes" id="UP000576082">
    <property type="component" value="Unassembled WGS sequence"/>
</dbReference>
<dbReference type="AlphaFoldDB" id="A0A7X9S1S7"/>
<dbReference type="EMBL" id="JABANE010000213">
    <property type="protein sequence ID" value="NME72812.1"/>
    <property type="molecule type" value="Genomic_DNA"/>
</dbReference>
<keyword evidence="2" id="KW-1185">Reference proteome</keyword>
<organism evidence="1 2">
    <name type="scientific">Flammeovirga aprica JL-4</name>
    <dbReference type="NCBI Taxonomy" id="694437"/>
    <lineage>
        <taxon>Bacteria</taxon>
        <taxon>Pseudomonadati</taxon>
        <taxon>Bacteroidota</taxon>
        <taxon>Cytophagia</taxon>
        <taxon>Cytophagales</taxon>
        <taxon>Flammeovirgaceae</taxon>
        <taxon>Flammeovirga</taxon>
    </lineage>
</organism>
<evidence type="ECO:0000313" key="1">
    <source>
        <dbReference type="EMBL" id="NME72812.1"/>
    </source>
</evidence>
<gene>
    <name evidence="1" type="ORF">HHU12_32950</name>
</gene>
<dbReference type="RefSeq" id="WP_169660980.1">
    <property type="nucleotide sequence ID" value="NZ_JABANE010000213.1"/>
</dbReference>
<protein>
    <submittedName>
        <fullName evidence="1">Uncharacterized protein</fullName>
    </submittedName>
</protein>
<proteinExistence type="predicted"/>
<comment type="caution">
    <text evidence="1">The sequence shown here is derived from an EMBL/GenBank/DDBJ whole genome shotgun (WGS) entry which is preliminary data.</text>
</comment>
<sequence length="122" mass="14231">MENHYYSDYNEKSSRYEFKPDGTFTYESYYTTYSDSGVPDYIDQTTAEGKYYVDGFGVYQLKYNSYVVNSYGLSGEGCYIYMSNYRDDVTEGSVDPEAVNNDYDDNPYFNFLEASKNVCQLF</sequence>
<evidence type="ECO:0000313" key="2">
    <source>
        <dbReference type="Proteomes" id="UP000576082"/>
    </source>
</evidence>
<name>A0A7X9S1S7_9BACT</name>
<accession>A0A7X9S1S7</accession>